<reference evidence="9" key="1">
    <citation type="journal article" date="2014" name="Int. J. Syst. Evol. Microbiol.">
        <title>Complete genome sequence of Corynebacterium casei LMG S-19264T (=DSM 44701T), isolated from a smear-ripened cheese.</title>
        <authorList>
            <consortium name="US DOE Joint Genome Institute (JGI-PGF)"/>
            <person name="Walter F."/>
            <person name="Albersmeier A."/>
            <person name="Kalinowski J."/>
            <person name="Ruckert C."/>
        </authorList>
    </citation>
    <scope>NUCLEOTIDE SEQUENCE</scope>
    <source>
        <strain evidence="9">JCM 30804</strain>
    </source>
</reference>
<keyword evidence="5" id="KW-0378">Hydrolase</keyword>
<dbReference type="PANTHER" id="PTHR33938">
    <property type="entry name" value="FERULOYL ESTERASE B-RELATED"/>
    <property type="match status" value="1"/>
</dbReference>
<evidence type="ECO:0000256" key="6">
    <source>
        <dbReference type="ARBA" id="ARBA00022837"/>
    </source>
</evidence>
<evidence type="ECO:0000256" key="2">
    <source>
        <dbReference type="ARBA" id="ARBA00022487"/>
    </source>
</evidence>
<keyword evidence="4 8" id="KW-0732">Signal</keyword>
<keyword evidence="2" id="KW-0719">Serine esterase</keyword>
<keyword evidence="6" id="KW-0106">Calcium</keyword>
<gene>
    <name evidence="9" type="ORF">GCM10009332_05880</name>
</gene>
<dbReference type="AlphaFoldDB" id="A0A917N796"/>
<evidence type="ECO:0000313" key="10">
    <source>
        <dbReference type="Proteomes" id="UP000613743"/>
    </source>
</evidence>
<dbReference type="RefSeq" id="WP_229779703.1">
    <property type="nucleotide sequence ID" value="NZ_BMPZ01000001.1"/>
</dbReference>
<comment type="similarity">
    <text evidence="1">Belongs to the tannase family.</text>
</comment>
<dbReference type="GO" id="GO:0052689">
    <property type="term" value="F:carboxylic ester hydrolase activity"/>
    <property type="evidence" value="ECO:0007669"/>
    <property type="project" value="UniProtKB-KW"/>
</dbReference>
<evidence type="ECO:0000256" key="7">
    <source>
        <dbReference type="ARBA" id="ARBA00023157"/>
    </source>
</evidence>
<dbReference type="GO" id="GO:0046872">
    <property type="term" value="F:metal ion binding"/>
    <property type="evidence" value="ECO:0007669"/>
    <property type="project" value="UniProtKB-KW"/>
</dbReference>
<evidence type="ECO:0008006" key="11">
    <source>
        <dbReference type="Google" id="ProtNLM"/>
    </source>
</evidence>
<dbReference type="Proteomes" id="UP000613743">
    <property type="component" value="Unassembled WGS sequence"/>
</dbReference>
<comment type="caution">
    <text evidence="9">The sequence shown here is derived from an EMBL/GenBank/DDBJ whole genome shotgun (WGS) entry which is preliminary data.</text>
</comment>
<proteinExistence type="inferred from homology"/>
<dbReference type="Gene3D" id="3.40.50.1820">
    <property type="entry name" value="alpha/beta hydrolase"/>
    <property type="match status" value="2"/>
</dbReference>
<dbReference type="PANTHER" id="PTHR33938:SF15">
    <property type="entry name" value="FERULOYL ESTERASE B-RELATED"/>
    <property type="match status" value="1"/>
</dbReference>
<evidence type="ECO:0000256" key="4">
    <source>
        <dbReference type="ARBA" id="ARBA00022729"/>
    </source>
</evidence>
<keyword evidence="3" id="KW-0479">Metal-binding</keyword>
<feature type="chain" id="PRO_5037571977" description="Tannase/feruloyl esterase family alpha/beta hydrolase" evidence="8">
    <location>
        <begin position="22"/>
        <end position="593"/>
    </location>
</feature>
<organism evidence="9 10">
    <name type="scientific">Shewanella gelidii</name>
    <dbReference type="NCBI Taxonomy" id="1642821"/>
    <lineage>
        <taxon>Bacteria</taxon>
        <taxon>Pseudomonadati</taxon>
        <taxon>Pseudomonadota</taxon>
        <taxon>Gammaproteobacteria</taxon>
        <taxon>Alteromonadales</taxon>
        <taxon>Shewanellaceae</taxon>
        <taxon>Shewanella</taxon>
    </lineage>
</organism>
<feature type="signal peptide" evidence="8">
    <location>
        <begin position="1"/>
        <end position="21"/>
    </location>
</feature>
<evidence type="ECO:0000256" key="5">
    <source>
        <dbReference type="ARBA" id="ARBA00022801"/>
    </source>
</evidence>
<accession>A0A917N796</accession>
<dbReference type="SUPFAM" id="SSF53474">
    <property type="entry name" value="alpha/beta-Hydrolases"/>
    <property type="match status" value="1"/>
</dbReference>
<name>A0A917N796_9GAMM</name>
<dbReference type="PROSITE" id="PS51257">
    <property type="entry name" value="PROKAR_LIPOPROTEIN"/>
    <property type="match status" value="1"/>
</dbReference>
<dbReference type="EMBL" id="BMPZ01000001">
    <property type="protein sequence ID" value="GGI71396.1"/>
    <property type="molecule type" value="Genomic_DNA"/>
</dbReference>
<evidence type="ECO:0000256" key="1">
    <source>
        <dbReference type="ARBA" id="ARBA00006249"/>
    </source>
</evidence>
<sequence length="593" mass="62884">MKLSMTSVAIILALCTGLVGCNSSDTESEKTLTVLAAATPASLQNCDGLLNNFSFDDTEITSAELVAAGDIDYNGRGEIFTAPEHCVVTGEMEPRLGTGLLGAEDQVYTIKFEMRLPTNWSGRYLYQANGGLDGRVNKAVGRFMTTVAKDASALNKGFAVISSDAGHEGYGLQYFGLDHQARVNYGYQAVAKLTPMAKSLIESAYGKQPDRSYFTGCSNGGRHSMVAATRYADQYDGFLVGNPGNDLPQAAVSQLYGVQQFATLIPAGTALDSASAITAAVQATVTSEEYDLVANAVIKQCDGLDGAADGMISNTLACQDAFDLDRDVATCSSDRDGTCLTAAQKVALGNIMQGPQKSDGTGLYVNFPYDVGMGASGWASWEMVNAFSRDAGTVATVFSTPPVEFTDYNTQGDAGLIEAYQYAVNLDMDAADAAINNTTSEFPESSMQFMALNGETEYATLRDRGAKMIVLHGTSDPVFSVQNTINWYQAVDEANTGTATDFAKLYLMPGMNHCGGGPATDQVNTILDDIVAWVEQGEAPEAIVANARATNTELPADWSAERSRPLCPFPKVATYNGSGDMESAASFSCQIPQ</sequence>
<dbReference type="InterPro" id="IPR029058">
    <property type="entry name" value="AB_hydrolase_fold"/>
</dbReference>
<keyword evidence="7" id="KW-1015">Disulfide bond</keyword>
<evidence type="ECO:0000256" key="8">
    <source>
        <dbReference type="SAM" id="SignalP"/>
    </source>
</evidence>
<reference evidence="9" key="2">
    <citation type="submission" date="2020-09" db="EMBL/GenBank/DDBJ databases">
        <authorList>
            <person name="Sun Q."/>
            <person name="Ohkuma M."/>
        </authorList>
    </citation>
    <scope>NUCLEOTIDE SEQUENCE</scope>
    <source>
        <strain evidence="9">JCM 30804</strain>
    </source>
</reference>
<protein>
    <recommendedName>
        <fullName evidence="11">Tannase/feruloyl esterase family alpha/beta hydrolase</fullName>
    </recommendedName>
</protein>
<keyword evidence="10" id="KW-1185">Reference proteome</keyword>
<dbReference type="InterPro" id="IPR011118">
    <property type="entry name" value="Tannase/feruloyl_esterase"/>
</dbReference>
<dbReference type="Pfam" id="PF07519">
    <property type="entry name" value="Tannase"/>
    <property type="match status" value="1"/>
</dbReference>
<evidence type="ECO:0000313" key="9">
    <source>
        <dbReference type="EMBL" id="GGI71396.1"/>
    </source>
</evidence>
<evidence type="ECO:0000256" key="3">
    <source>
        <dbReference type="ARBA" id="ARBA00022723"/>
    </source>
</evidence>